<dbReference type="NCBIfam" id="TIGR00317">
    <property type="entry name" value="cobS"/>
    <property type="match status" value="1"/>
</dbReference>
<evidence type="ECO:0000256" key="16">
    <source>
        <dbReference type="ARBA" id="ARBA00032853"/>
    </source>
</evidence>
<evidence type="ECO:0000256" key="1">
    <source>
        <dbReference type="ARBA" id="ARBA00001946"/>
    </source>
</evidence>
<dbReference type="EMBL" id="JBGMEK010000099">
    <property type="protein sequence ID" value="MFA0813490.1"/>
    <property type="molecule type" value="Genomic_DNA"/>
</dbReference>
<evidence type="ECO:0000256" key="14">
    <source>
        <dbReference type="ARBA" id="ARBA00025228"/>
    </source>
</evidence>
<keyword evidence="10 19" id="KW-0812">Transmembrane</keyword>
<evidence type="ECO:0000256" key="17">
    <source>
        <dbReference type="ARBA" id="ARBA00048623"/>
    </source>
</evidence>
<name>A0ABV4P723_9GAMM</name>
<evidence type="ECO:0000256" key="2">
    <source>
        <dbReference type="ARBA" id="ARBA00004651"/>
    </source>
</evidence>
<evidence type="ECO:0000256" key="13">
    <source>
        <dbReference type="ARBA" id="ARBA00023136"/>
    </source>
</evidence>
<reference evidence="20 21" key="1">
    <citation type="submission" date="2024-08" db="EMBL/GenBank/DDBJ databases">
        <authorList>
            <person name="Ishaq N."/>
        </authorList>
    </citation>
    <scope>NUCLEOTIDE SEQUENCE [LARGE SCALE GENOMIC DNA]</scope>
    <source>
        <strain evidence="20 21">DSM 18651</strain>
    </source>
</reference>
<accession>A0ABV4P723</accession>
<evidence type="ECO:0000256" key="12">
    <source>
        <dbReference type="ARBA" id="ARBA00022989"/>
    </source>
</evidence>
<evidence type="ECO:0000256" key="7">
    <source>
        <dbReference type="ARBA" id="ARBA00022475"/>
    </source>
</evidence>
<dbReference type="RefSeq" id="WP_371841301.1">
    <property type="nucleotide sequence ID" value="NZ_JBGMEK010000099.1"/>
</dbReference>
<keyword evidence="7 19" id="KW-1003">Cell membrane</keyword>
<dbReference type="EC" id="2.7.8.26" evidence="5 19"/>
<evidence type="ECO:0000313" key="21">
    <source>
        <dbReference type="Proteomes" id="UP001569428"/>
    </source>
</evidence>
<comment type="catalytic activity">
    <reaction evidence="17 19">
        <text>alpha-ribazole + adenosylcob(III)inamide-GDP = adenosylcob(III)alamin + GMP + H(+)</text>
        <dbReference type="Rhea" id="RHEA:16049"/>
        <dbReference type="ChEBI" id="CHEBI:10329"/>
        <dbReference type="ChEBI" id="CHEBI:15378"/>
        <dbReference type="ChEBI" id="CHEBI:18408"/>
        <dbReference type="ChEBI" id="CHEBI:58115"/>
        <dbReference type="ChEBI" id="CHEBI:60487"/>
        <dbReference type="EC" id="2.7.8.26"/>
    </reaction>
</comment>
<proteinExistence type="inferred from homology"/>
<evidence type="ECO:0000256" key="5">
    <source>
        <dbReference type="ARBA" id="ARBA00013200"/>
    </source>
</evidence>
<evidence type="ECO:0000256" key="18">
    <source>
        <dbReference type="ARBA" id="ARBA00049504"/>
    </source>
</evidence>
<gene>
    <name evidence="19 20" type="primary">cobS</name>
    <name evidence="20" type="ORF">ACCI49_21585</name>
</gene>
<dbReference type="Proteomes" id="UP001569428">
    <property type="component" value="Unassembled WGS sequence"/>
</dbReference>
<comment type="subcellular location">
    <subcellularLocation>
        <location evidence="2 19">Cell membrane</location>
        <topology evidence="2 19">Multi-pass membrane protein</topology>
    </subcellularLocation>
</comment>
<keyword evidence="12 19" id="KW-1133">Transmembrane helix</keyword>
<feature type="transmembrane region" description="Helical" evidence="19">
    <location>
        <begin position="244"/>
        <end position="267"/>
    </location>
</feature>
<dbReference type="InterPro" id="IPR003805">
    <property type="entry name" value="CobS"/>
</dbReference>
<evidence type="ECO:0000256" key="9">
    <source>
        <dbReference type="ARBA" id="ARBA00022679"/>
    </source>
</evidence>
<feature type="transmembrane region" description="Helical" evidence="19">
    <location>
        <begin position="158"/>
        <end position="179"/>
    </location>
</feature>
<keyword evidence="13 19" id="KW-0472">Membrane</keyword>
<keyword evidence="21" id="KW-1185">Reference proteome</keyword>
<dbReference type="GO" id="GO:0051073">
    <property type="term" value="F:adenosylcobinamide-GDP ribazoletransferase activity"/>
    <property type="evidence" value="ECO:0007669"/>
    <property type="project" value="UniProtKB-EC"/>
</dbReference>
<feature type="transmembrane region" description="Helical" evidence="19">
    <location>
        <begin position="125"/>
        <end position="146"/>
    </location>
</feature>
<evidence type="ECO:0000256" key="6">
    <source>
        <dbReference type="ARBA" id="ARBA00015850"/>
    </source>
</evidence>
<comment type="pathway">
    <text evidence="3 19">Cofactor biosynthesis; adenosylcobalamin biosynthesis; adenosylcobalamin from cob(II)yrinate a,c-diamide: step 7/7.</text>
</comment>
<dbReference type="Pfam" id="PF02654">
    <property type="entry name" value="CobS"/>
    <property type="match status" value="1"/>
</dbReference>
<keyword evidence="9 19" id="KW-0808">Transferase</keyword>
<evidence type="ECO:0000256" key="11">
    <source>
        <dbReference type="ARBA" id="ARBA00022842"/>
    </source>
</evidence>
<keyword evidence="11 19" id="KW-0460">Magnesium</keyword>
<comment type="catalytic activity">
    <reaction evidence="18 19">
        <text>alpha-ribazole 5'-phosphate + adenosylcob(III)inamide-GDP = adenosylcob(III)alamin 5'-phosphate + GMP + H(+)</text>
        <dbReference type="Rhea" id="RHEA:23560"/>
        <dbReference type="ChEBI" id="CHEBI:15378"/>
        <dbReference type="ChEBI" id="CHEBI:57918"/>
        <dbReference type="ChEBI" id="CHEBI:58115"/>
        <dbReference type="ChEBI" id="CHEBI:60487"/>
        <dbReference type="ChEBI" id="CHEBI:60493"/>
        <dbReference type="EC" id="2.7.8.26"/>
    </reaction>
</comment>
<evidence type="ECO:0000256" key="4">
    <source>
        <dbReference type="ARBA" id="ARBA00010561"/>
    </source>
</evidence>
<evidence type="ECO:0000256" key="8">
    <source>
        <dbReference type="ARBA" id="ARBA00022573"/>
    </source>
</evidence>
<evidence type="ECO:0000256" key="15">
    <source>
        <dbReference type="ARBA" id="ARBA00032605"/>
    </source>
</evidence>
<keyword evidence="8 19" id="KW-0169">Cobalamin biosynthesis</keyword>
<feature type="transmembrane region" description="Helical" evidence="19">
    <location>
        <begin position="70"/>
        <end position="88"/>
    </location>
</feature>
<feature type="transmembrane region" description="Helical" evidence="19">
    <location>
        <begin position="43"/>
        <end position="63"/>
    </location>
</feature>
<sequence length="270" mass="29368">MFIVRKFSGLIQAFLYALVFLTRLPVAGLLYRVDKETVERSIYFYPFVGVVIGLLLSAAAYLLAPLGIQLQAAILLGFWVILTGALHLDGLADCTDAYFAGHKCADPEERRNRILTVMHDPHCGSVAVVALVVFLLIKFAAIATLLTAELDAIENWIYLPLVLSPMLARAAALSLMSISDYARVEGFVPPSGSKRRWELLSVVIIVTAIAFATAPMAIVVGMASALPVLILCWRHLWEKTIGGYTGDCLGGLVEIIELVILILWVALASV</sequence>
<dbReference type="PANTHER" id="PTHR34148">
    <property type="entry name" value="ADENOSYLCOBINAMIDE-GDP RIBAZOLETRANSFERASE"/>
    <property type="match status" value="1"/>
</dbReference>
<evidence type="ECO:0000313" key="20">
    <source>
        <dbReference type="EMBL" id="MFA0813490.1"/>
    </source>
</evidence>
<comment type="caution">
    <text evidence="20">The sequence shown here is derived from an EMBL/GenBank/DDBJ whole genome shotgun (WGS) entry which is preliminary data.</text>
</comment>
<feature type="transmembrane region" description="Helical" evidence="19">
    <location>
        <begin position="7"/>
        <end position="31"/>
    </location>
</feature>
<comment type="cofactor">
    <cofactor evidence="1 19">
        <name>Mg(2+)</name>
        <dbReference type="ChEBI" id="CHEBI:18420"/>
    </cofactor>
</comment>
<feature type="transmembrane region" description="Helical" evidence="19">
    <location>
        <begin position="199"/>
        <end position="232"/>
    </location>
</feature>
<evidence type="ECO:0000256" key="3">
    <source>
        <dbReference type="ARBA" id="ARBA00004663"/>
    </source>
</evidence>
<organism evidence="20 21">
    <name type="scientific">Microbulbifer epialgicus</name>
    <dbReference type="NCBI Taxonomy" id="393907"/>
    <lineage>
        <taxon>Bacteria</taxon>
        <taxon>Pseudomonadati</taxon>
        <taxon>Pseudomonadota</taxon>
        <taxon>Gammaproteobacteria</taxon>
        <taxon>Cellvibrionales</taxon>
        <taxon>Microbulbiferaceae</taxon>
        <taxon>Microbulbifer</taxon>
    </lineage>
</organism>
<dbReference type="PANTHER" id="PTHR34148:SF1">
    <property type="entry name" value="ADENOSYLCOBINAMIDE-GDP RIBAZOLETRANSFERASE"/>
    <property type="match status" value="1"/>
</dbReference>
<protein>
    <recommendedName>
        <fullName evidence="6 19">Adenosylcobinamide-GDP ribazoletransferase</fullName>
        <ecNumber evidence="5 19">2.7.8.26</ecNumber>
    </recommendedName>
    <alternativeName>
        <fullName evidence="16 19">Cobalamin synthase</fullName>
    </alternativeName>
    <alternativeName>
        <fullName evidence="15 19">Cobalamin-5'-phosphate synthase</fullName>
    </alternativeName>
</protein>
<dbReference type="HAMAP" id="MF_00719">
    <property type="entry name" value="CobS"/>
    <property type="match status" value="1"/>
</dbReference>
<comment type="function">
    <text evidence="14 19">Joins adenosylcobinamide-GDP and alpha-ribazole to generate adenosylcobalamin (Ado-cobalamin). Also synthesizes adenosylcobalamin 5'-phosphate from adenosylcobinamide-GDP and alpha-ribazole 5'-phosphate.</text>
</comment>
<evidence type="ECO:0000256" key="10">
    <source>
        <dbReference type="ARBA" id="ARBA00022692"/>
    </source>
</evidence>
<comment type="similarity">
    <text evidence="4 19">Belongs to the CobS family.</text>
</comment>
<evidence type="ECO:0000256" key="19">
    <source>
        <dbReference type="HAMAP-Rule" id="MF_00719"/>
    </source>
</evidence>